<organism evidence="1 2">
    <name type="scientific">Syphacia muris</name>
    <dbReference type="NCBI Taxonomy" id="451379"/>
    <lineage>
        <taxon>Eukaryota</taxon>
        <taxon>Metazoa</taxon>
        <taxon>Ecdysozoa</taxon>
        <taxon>Nematoda</taxon>
        <taxon>Chromadorea</taxon>
        <taxon>Rhabditida</taxon>
        <taxon>Spirurina</taxon>
        <taxon>Oxyuridomorpha</taxon>
        <taxon>Oxyuroidea</taxon>
        <taxon>Oxyuridae</taxon>
        <taxon>Syphacia</taxon>
    </lineage>
</organism>
<dbReference type="Proteomes" id="UP000046393">
    <property type="component" value="Unplaced"/>
</dbReference>
<evidence type="ECO:0000313" key="2">
    <source>
        <dbReference type="WBParaSite" id="SMUV_0000435801-mRNA-1"/>
    </source>
</evidence>
<name>A0A0N5AIU7_9BILA</name>
<dbReference type="AlphaFoldDB" id="A0A0N5AIU7"/>
<accession>A0A0N5AIU7</accession>
<evidence type="ECO:0000313" key="1">
    <source>
        <dbReference type="Proteomes" id="UP000046393"/>
    </source>
</evidence>
<sequence>MLKERRKENETKSVELKHIMEVNNERRENRKSLRIAEGRKVDDGVASKMHRLFCGVGLICCAESII</sequence>
<reference evidence="2" key="1">
    <citation type="submission" date="2017-02" db="UniProtKB">
        <authorList>
            <consortium name="WormBaseParasite"/>
        </authorList>
    </citation>
    <scope>IDENTIFICATION</scope>
</reference>
<proteinExistence type="predicted"/>
<protein>
    <submittedName>
        <fullName evidence="2">Uncharacterized protein</fullName>
    </submittedName>
</protein>
<keyword evidence="1" id="KW-1185">Reference proteome</keyword>
<dbReference type="WBParaSite" id="SMUV_0000435801-mRNA-1">
    <property type="protein sequence ID" value="SMUV_0000435801-mRNA-1"/>
    <property type="gene ID" value="SMUV_0000435801"/>
</dbReference>